<evidence type="ECO:0000313" key="1">
    <source>
        <dbReference type="EMBL" id="EDM79539.1"/>
    </source>
</evidence>
<proteinExistence type="predicted"/>
<comment type="caution">
    <text evidence="1">The sequence shown here is derived from an EMBL/GenBank/DDBJ whole genome shotgun (WGS) entry which is preliminary data.</text>
</comment>
<accession>A6G3D2</accession>
<keyword evidence="2" id="KW-1185">Reference proteome</keyword>
<dbReference type="Proteomes" id="UP000005801">
    <property type="component" value="Unassembled WGS sequence"/>
</dbReference>
<sequence length="204" mass="23226">MRIARRTIDRWTDFLDERYMGFEHWQEASASRALRPVWRLGSPLVVTTAYDMWIEHICPDSSPESYVVPRSSAPWLTRRQSVWHINGVATDPESMVFDCLADESLVHPTPSYERVLRAFWSLMDSRTLVFFGFSTDDFPSRQLTWLLDRFGAVRGPHYVLADFKLPQLAKTSVRFIPIDALGGGLAAVLDAFAHLHNTTSSGHG</sequence>
<dbReference type="AlphaFoldDB" id="A6G3D2"/>
<evidence type="ECO:0000313" key="2">
    <source>
        <dbReference type="Proteomes" id="UP000005801"/>
    </source>
</evidence>
<reference evidence="1 2" key="1">
    <citation type="submission" date="2007-06" db="EMBL/GenBank/DDBJ databases">
        <authorList>
            <person name="Shimkets L."/>
            <person name="Ferriera S."/>
            <person name="Johnson J."/>
            <person name="Kravitz S."/>
            <person name="Beeson K."/>
            <person name="Sutton G."/>
            <person name="Rogers Y.-H."/>
            <person name="Friedman R."/>
            <person name="Frazier M."/>
            <person name="Venter J.C."/>
        </authorList>
    </citation>
    <scope>NUCLEOTIDE SEQUENCE [LARGE SCALE GENOMIC DNA]</scope>
    <source>
        <strain evidence="1 2">SIR-1</strain>
    </source>
</reference>
<protein>
    <submittedName>
        <fullName evidence="1">Uncharacterized protein</fullName>
    </submittedName>
</protein>
<dbReference type="EMBL" id="ABCS01000018">
    <property type="protein sequence ID" value="EDM79539.1"/>
    <property type="molecule type" value="Genomic_DNA"/>
</dbReference>
<gene>
    <name evidence="1" type="ORF">PPSIR1_20964</name>
</gene>
<name>A6G3D2_9BACT</name>
<organism evidence="1 2">
    <name type="scientific">Plesiocystis pacifica SIR-1</name>
    <dbReference type="NCBI Taxonomy" id="391625"/>
    <lineage>
        <taxon>Bacteria</taxon>
        <taxon>Pseudomonadati</taxon>
        <taxon>Myxococcota</taxon>
        <taxon>Polyangia</taxon>
        <taxon>Nannocystales</taxon>
        <taxon>Nannocystaceae</taxon>
        <taxon>Plesiocystis</taxon>
    </lineage>
</organism>
<dbReference type="Pfam" id="PF13289">
    <property type="entry name" value="SIR2_2"/>
    <property type="match status" value="1"/>
</dbReference>